<dbReference type="AlphaFoldDB" id="A0A9Q1JAM8"/>
<organism evidence="1 2">
    <name type="scientific">Synaphobranchus kaupii</name>
    <name type="common">Kaup's arrowtooth eel</name>
    <dbReference type="NCBI Taxonomy" id="118154"/>
    <lineage>
        <taxon>Eukaryota</taxon>
        <taxon>Metazoa</taxon>
        <taxon>Chordata</taxon>
        <taxon>Craniata</taxon>
        <taxon>Vertebrata</taxon>
        <taxon>Euteleostomi</taxon>
        <taxon>Actinopterygii</taxon>
        <taxon>Neopterygii</taxon>
        <taxon>Teleostei</taxon>
        <taxon>Anguilliformes</taxon>
        <taxon>Synaphobranchidae</taxon>
        <taxon>Synaphobranchus</taxon>
    </lineage>
</organism>
<name>A0A9Q1JAM8_SYNKA</name>
<reference evidence="1" key="1">
    <citation type="journal article" date="2023" name="Science">
        <title>Genome structures resolve the early diversification of teleost fishes.</title>
        <authorList>
            <person name="Parey E."/>
            <person name="Louis A."/>
            <person name="Montfort J."/>
            <person name="Bouchez O."/>
            <person name="Roques C."/>
            <person name="Iampietro C."/>
            <person name="Lluch J."/>
            <person name="Castinel A."/>
            <person name="Donnadieu C."/>
            <person name="Desvignes T."/>
            <person name="Floi Bucao C."/>
            <person name="Jouanno E."/>
            <person name="Wen M."/>
            <person name="Mejri S."/>
            <person name="Dirks R."/>
            <person name="Jansen H."/>
            <person name="Henkel C."/>
            <person name="Chen W.J."/>
            <person name="Zahm M."/>
            <person name="Cabau C."/>
            <person name="Klopp C."/>
            <person name="Thompson A.W."/>
            <person name="Robinson-Rechavi M."/>
            <person name="Braasch I."/>
            <person name="Lecointre G."/>
            <person name="Bobe J."/>
            <person name="Postlethwait J.H."/>
            <person name="Berthelot C."/>
            <person name="Roest Crollius H."/>
            <person name="Guiguen Y."/>
        </authorList>
    </citation>
    <scope>NUCLEOTIDE SEQUENCE</scope>
    <source>
        <strain evidence="1">WJC10195</strain>
    </source>
</reference>
<sequence length="71" mass="8146">MRRRHGGYVSLYRLRLRLDECCLEETLQHETFGFCQQSTAAGTGHKKRTLSQRSILKTGIQFPLVIHNSGN</sequence>
<keyword evidence="2" id="KW-1185">Reference proteome</keyword>
<dbReference type="Proteomes" id="UP001152622">
    <property type="component" value="Chromosome 2"/>
</dbReference>
<dbReference type="EMBL" id="JAINUF010000002">
    <property type="protein sequence ID" value="KAJ8376666.1"/>
    <property type="molecule type" value="Genomic_DNA"/>
</dbReference>
<proteinExistence type="predicted"/>
<evidence type="ECO:0000313" key="2">
    <source>
        <dbReference type="Proteomes" id="UP001152622"/>
    </source>
</evidence>
<accession>A0A9Q1JAM8</accession>
<gene>
    <name evidence="1" type="ORF">SKAU_G00072460</name>
</gene>
<protein>
    <submittedName>
        <fullName evidence="1">Uncharacterized protein</fullName>
    </submittedName>
</protein>
<comment type="caution">
    <text evidence="1">The sequence shown here is derived from an EMBL/GenBank/DDBJ whole genome shotgun (WGS) entry which is preliminary data.</text>
</comment>
<evidence type="ECO:0000313" key="1">
    <source>
        <dbReference type="EMBL" id="KAJ8376666.1"/>
    </source>
</evidence>